<feature type="region of interest" description="Disordered" evidence="1">
    <location>
        <begin position="469"/>
        <end position="520"/>
    </location>
</feature>
<feature type="region of interest" description="Disordered" evidence="1">
    <location>
        <begin position="98"/>
        <end position="266"/>
    </location>
</feature>
<evidence type="ECO:0000313" key="4">
    <source>
        <dbReference type="Proteomes" id="UP000007819"/>
    </source>
</evidence>
<proteinExistence type="predicted"/>
<feature type="region of interest" description="Disordered" evidence="1">
    <location>
        <begin position="1"/>
        <end position="49"/>
    </location>
</feature>
<dbReference type="AlphaFoldDB" id="A0A8R2A6Y4"/>
<accession>A0A8R2A6Y4</accession>
<dbReference type="PRINTS" id="PR01217">
    <property type="entry name" value="PRICHEXTENSN"/>
</dbReference>
<feature type="compositionally biased region" description="Pro residues" evidence="1">
    <location>
        <begin position="154"/>
        <end position="194"/>
    </location>
</feature>
<feature type="compositionally biased region" description="Basic and acidic residues" evidence="1">
    <location>
        <begin position="534"/>
        <end position="562"/>
    </location>
</feature>
<dbReference type="InterPro" id="IPR003124">
    <property type="entry name" value="WH2_dom"/>
</dbReference>
<dbReference type="GeneID" id="100167078"/>
<feature type="compositionally biased region" description="Basic and acidic residues" evidence="1">
    <location>
        <begin position="570"/>
        <end position="583"/>
    </location>
</feature>
<feature type="region of interest" description="Disordered" evidence="1">
    <location>
        <begin position="384"/>
        <end position="404"/>
    </location>
</feature>
<dbReference type="GO" id="GO:0003779">
    <property type="term" value="F:actin binding"/>
    <property type="evidence" value="ECO:0007669"/>
    <property type="project" value="InterPro"/>
</dbReference>
<sequence>MSGGNNQRFRPPWVKDGLDPVPKATVPWRTKDKTAAAASTVTDDQPPIAVASDEAKHFKLRKVGPSDGRKVTEIKIVPKIDYQGPLQINSRVVPVAVSQVPEKAKKKTSVTTTMASPSSKPPPTKVVQIPVTSAPAPPSPPTKVVHVPVTSAPVPAPPPPPPKPPSAPAPPPPPPPPVMPSRAPGPPPPPPPPSSATASSNSSLPPISNKPPTPEKMKKLESLRSRPRRRPDWSDMMKEVESGRKLKHVECNDRSAPIIPSNKSKGQFLYESETKAEETDHHQLLKDIQHGVKLRKVKTNDKSKPYIEGLRKFRRQETIDEKIQKSVSMADVVAAAAEPDELDDIDKVRDDLQSAKQMLALELRSKEALERENKRLLARVTNLQEELKDKPQGTSGPMRSDTDQQLINKLKAEALEADHIVKDMEQKYHVTAEELDSTRRKLESAWLRNQKLELELKAALSSRVVAQQPVPRQMSMKKLSMMPSVEHLSEEEEEDEEEDDDDSSDDGSSDASQEIDEARRTARELKLLEVKLKAVRDKQNSALKDRRMFKQELAKRQKELKSEKKKYKMLQKEVDKMAKLMRDTDEEEEDEEELEEEEEEEESESSESEESDDEPQSEGEAPASATPEQKKDNLCRRSKYYEGRLTSLKKGNYLLKANVERLQDDVNKQKEMSLVLQEDLNSVLAELG</sequence>
<feature type="domain" description="WH2" evidence="2">
    <location>
        <begin position="280"/>
        <end position="297"/>
    </location>
</feature>
<feature type="compositionally biased region" description="Acidic residues" evidence="1">
    <location>
        <begin position="489"/>
        <end position="508"/>
    </location>
</feature>
<dbReference type="Pfam" id="PF02205">
    <property type="entry name" value="WH2"/>
    <property type="match status" value="1"/>
</dbReference>
<protein>
    <recommendedName>
        <fullName evidence="2">WH2 domain-containing protein</fullName>
    </recommendedName>
</protein>
<organism evidence="3 4">
    <name type="scientific">Acyrthosiphon pisum</name>
    <name type="common">Pea aphid</name>
    <dbReference type="NCBI Taxonomy" id="7029"/>
    <lineage>
        <taxon>Eukaryota</taxon>
        <taxon>Metazoa</taxon>
        <taxon>Ecdysozoa</taxon>
        <taxon>Arthropoda</taxon>
        <taxon>Hexapoda</taxon>
        <taxon>Insecta</taxon>
        <taxon>Pterygota</taxon>
        <taxon>Neoptera</taxon>
        <taxon>Paraneoptera</taxon>
        <taxon>Hemiptera</taxon>
        <taxon>Sternorrhyncha</taxon>
        <taxon>Aphidomorpha</taxon>
        <taxon>Aphidoidea</taxon>
        <taxon>Aphididae</taxon>
        <taxon>Macrosiphini</taxon>
        <taxon>Acyrthosiphon</taxon>
    </lineage>
</organism>
<feature type="compositionally biased region" description="Acidic residues" evidence="1">
    <location>
        <begin position="584"/>
        <end position="617"/>
    </location>
</feature>
<reference evidence="3" key="2">
    <citation type="submission" date="2022-06" db="UniProtKB">
        <authorList>
            <consortium name="EnsemblMetazoa"/>
        </authorList>
    </citation>
    <scope>IDENTIFICATION</scope>
</reference>
<dbReference type="PROSITE" id="PS51082">
    <property type="entry name" value="WH2"/>
    <property type="match status" value="1"/>
</dbReference>
<feature type="compositionally biased region" description="Low complexity" evidence="1">
    <location>
        <begin position="195"/>
        <end position="206"/>
    </location>
</feature>
<dbReference type="RefSeq" id="XP_001946942.3">
    <property type="nucleotide sequence ID" value="XM_001946907.5"/>
</dbReference>
<name>A0A8R2A6Y4_ACYPI</name>
<evidence type="ECO:0000259" key="2">
    <source>
        <dbReference type="PROSITE" id="PS51082"/>
    </source>
</evidence>
<feature type="compositionally biased region" description="Polar residues" evidence="1">
    <location>
        <begin position="392"/>
        <end position="404"/>
    </location>
</feature>
<evidence type="ECO:0000313" key="3">
    <source>
        <dbReference type="EnsemblMetazoa" id="XP_001946942.3"/>
    </source>
</evidence>
<dbReference type="OrthoDB" id="6157464at2759"/>
<dbReference type="EnsemblMetazoa" id="XM_001946907.5">
    <property type="protein sequence ID" value="XP_001946942.3"/>
    <property type="gene ID" value="LOC100167078"/>
</dbReference>
<evidence type="ECO:0000256" key="1">
    <source>
        <dbReference type="SAM" id="MobiDB-lite"/>
    </source>
</evidence>
<dbReference type="SMART" id="SM00246">
    <property type="entry name" value="WH2"/>
    <property type="match status" value="2"/>
</dbReference>
<dbReference type="Proteomes" id="UP000007819">
    <property type="component" value="Chromosome A3"/>
</dbReference>
<feature type="compositionally biased region" description="Basic and acidic residues" evidence="1">
    <location>
        <begin position="213"/>
        <end position="253"/>
    </location>
</feature>
<feature type="region of interest" description="Disordered" evidence="1">
    <location>
        <begin position="534"/>
        <end position="636"/>
    </location>
</feature>
<reference evidence="4" key="1">
    <citation type="submission" date="2010-06" db="EMBL/GenBank/DDBJ databases">
        <authorList>
            <person name="Jiang H."/>
            <person name="Abraham K."/>
            <person name="Ali S."/>
            <person name="Alsbrooks S.L."/>
            <person name="Anim B.N."/>
            <person name="Anosike U.S."/>
            <person name="Attaway T."/>
            <person name="Bandaranaike D.P."/>
            <person name="Battles P.K."/>
            <person name="Bell S.N."/>
            <person name="Bell A.V."/>
            <person name="Beltran B."/>
            <person name="Bickham C."/>
            <person name="Bustamante Y."/>
            <person name="Caleb T."/>
            <person name="Canada A."/>
            <person name="Cardenas V."/>
            <person name="Carter K."/>
            <person name="Chacko J."/>
            <person name="Chandrabose M.N."/>
            <person name="Chavez D."/>
            <person name="Chavez A."/>
            <person name="Chen L."/>
            <person name="Chu H.-S."/>
            <person name="Claassen K.J."/>
            <person name="Cockrell R."/>
            <person name="Collins M."/>
            <person name="Cooper J.A."/>
            <person name="Cree A."/>
            <person name="Curry S.M."/>
            <person name="Da Y."/>
            <person name="Dao M.D."/>
            <person name="Das B."/>
            <person name="Davila M.-L."/>
            <person name="Davy-Carroll L."/>
            <person name="Denson S."/>
            <person name="Dinh H."/>
            <person name="Ebong V.E."/>
            <person name="Edwards J.R."/>
            <person name="Egan A."/>
            <person name="El-Daye J."/>
            <person name="Escobedo L."/>
            <person name="Fernandez S."/>
            <person name="Fernando P.R."/>
            <person name="Flagg N."/>
            <person name="Forbes L.D."/>
            <person name="Fowler R.G."/>
            <person name="Fu Q."/>
            <person name="Gabisi R.A."/>
            <person name="Ganer J."/>
            <person name="Garbino Pronczuk A."/>
            <person name="Garcia R.M."/>
            <person name="Garner T."/>
            <person name="Garrett T.E."/>
            <person name="Gonzalez D.A."/>
            <person name="Hamid H."/>
            <person name="Hawkins E.S."/>
            <person name="Hirani K."/>
            <person name="Hogues M.E."/>
            <person name="Hollins B."/>
            <person name="Hsiao C.-H."/>
            <person name="Jabil R."/>
            <person name="James M.L."/>
            <person name="Jhangiani S.N."/>
            <person name="Johnson B."/>
            <person name="Johnson Q."/>
            <person name="Joshi V."/>
            <person name="Kalu J.B."/>
            <person name="Kam C."/>
            <person name="Kashfia A."/>
            <person name="Keebler J."/>
            <person name="Kisamo H."/>
            <person name="Kovar C.L."/>
            <person name="Lago L.A."/>
            <person name="Lai C.-Y."/>
            <person name="Laidlaw J."/>
            <person name="Lara F."/>
            <person name="Le T.-K."/>
            <person name="Lee S.L."/>
            <person name="Legall F.H."/>
            <person name="Lemon S.J."/>
            <person name="Lewis L.R."/>
            <person name="Li B."/>
            <person name="Liu Y."/>
            <person name="Liu Y.-S."/>
            <person name="Lopez J."/>
            <person name="Lozado R.J."/>
            <person name="Lu J."/>
            <person name="Madu R.C."/>
            <person name="Maheshwari M."/>
            <person name="Maheshwari R."/>
            <person name="Malloy K."/>
            <person name="Martinez E."/>
            <person name="Mathew T."/>
            <person name="Mercado I.C."/>
            <person name="Mercado C."/>
            <person name="Meyer B."/>
            <person name="Montgomery K."/>
            <person name="Morgan M.B."/>
            <person name="Munidasa M."/>
            <person name="Nazareth L.V."/>
            <person name="Nelson J."/>
            <person name="Ng B.M."/>
            <person name="Nguyen N.B."/>
            <person name="Nguyen P.Q."/>
            <person name="Nguyen T."/>
            <person name="Obregon M."/>
            <person name="Okwuonu G.O."/>
            <person name="Onwere C.G."/>
            <person name="Orozco G."/>
            <person name="Parra A."/>
            <person name="Patel S."/>
            <person name="Patil S."/>
            <person name="Perez A."/>
            <person name="Perez Y."/>
            <person name="Pham C."/>
            <person name="Primus E.L."/>
            <person name="Pu L.-L."/>
            <person name="Puazo M."/>
            <person name="Qin X."/>
            <person name="Quiroz J.B."/>
            <person name="Reese J."/>
            <person name="Richards S."/>
            <person name="Rives C.M."/>
            <person name="Robberts R."/>
            <person name="Ruiz S.J."/>
            <person name="Ruiz M.J."/>
            <person name="Santibanez J."/>
            <person name="Schneider B.W."/>
            <person name="Sisson I."/>
            <person name="Smith M."/>
            <person name="Sodergren E."/>
            <person name="Song X.-Z."/>
            <person name="Song B.B."/>
            <person name="Summersgill H."/>
            <person name="Thelus R."/>
            <person name="Thornton R.D."/>
            <person name="Trejos Z.Y."/>
            <person name="Usmani K."/>
            <person name="Vattathil S."/>
            <person name="Villasana D."/>
            <person name="Walker D.L."/>
            <person name="Wang S."/>
            <person name="Wang K."/>
            <person name="White C.S."/>
            <person name="Williams A.C."/>
            <person name="Williamson J."/>
            <person name="Wilson K."/>
            <person name="Woghiren I.O."/>
            <person name="Woodworth J.R."/>
            <person name="Worley K.C."/>
            <person name="Wright R.A."/>
            <person name="Wu W."/>
            <person name="Young L."/>
            <person name="Zhang L."/>
            <person name="Zhang J."/>
            <person name="Zhu Y."/>
            <person name="Muzny D.M."/>
            <person name="Weinstock G."/>
            <person name="Gibbs R.A."/>
        </authorList>
    </citation>
    <scope>NUCLEOTIDE SEQUENCE [LARGE SCALE GENOMIC DNA]</scope>
    <source>
        <strain evidence="4">LSR1</strain>
    </source>
</reference>
<dbReference type="KEGG" id="api:100167078"/>
<keyword evidence="4" id="KW-1185">Reference proteome</keyword>